<accession>A0A852USX9</accession>
<sequence length="435" mass="46568">MTRLFYASTLFGAMTLAAAIDDGRFGPRDDRRILLVSNNAAVPEVTPSLDEAPGFAPLRPRFDEVHSWNEIVAPMHPSDWKARAIEVPMLSRLLATRLSLGDDLCELVLESVAVPPARTVATLVRDCPITVYSDGLMSYGPTRDALPLEISGRITRLLHLDLVPGLAPLLLSEYGVPADALPDRAFLDVVESVTSAVDPAAAAPDVPGAPESRAMILGQYLSALGIVTADEEAGLHADMLRGVAARGFGTVLFKPHPAAGRRHALRLRETAAELGVRLEVATESVPAESYFAALRPGLVVGCFSTALITARNHYGLPVAAMGGELVLERLSPYENSNRIPVTITDALLPRLAADGSVSDPPPVDLPALVRAVGYCMRAGAHPGLREAASAHLDAHGPDRYFKRQRLSALELLPARDRTAPGTLGRLRRRLSQTLL</sequence>
<evidence type="ECO:0000313" key="1">
    <source>
        <dbReference type="EMBL" id="NYF38363.1"/>
    </source>
</evidence>
<dbReference type="InterPro" id="IPR010866">
    <property type="entry name" value="A-2_8-polyST"/>
</dbReference>
<keyword evidence="2" id="KW-1185">Reference proteome</keyword>
<comment type="caution">
    <text evidence="1">The sequence shown here is derived from an EMBL/GenBank/DDBJ whole genome shotgun (WGS) entry which is preliminary data.</text>
</comment>
<protein>
    <submittedName>
        <fullName evidence="1">Uncharacterized protein</fullName>
    </submittedName>
</protein>
<evidence type="ECO:0000313" key="2">
    <source>
        <dbReference type="Proteomes" id="UP000576393"/>
    </source>
</evidence>
<dbReference type="RefSeq" id="WP_179818123.1">
    <property type="nucleotide sequence ID" value="NZ_JACCCO010000001.1"/>
</dbReference>
<dbReference type="EMBL" id="JACCCO010000001">
    <property type="protein sequence ID" value="NYF38363.1"/>
    <property type="molecule type" value="Genomic_DNA"/>
</dbReference>
<dbReference type="Proteomes" id="UP000576393">
    <property type="component" value="Unassembled WGS sequence"/>
</dbReference>
<gene>
    <name evidence="1" type="ORF">HDA43_000522</name>
</gene>
<name>A0A852USX9_9ACTN</name>
<dbReference type="AlphaFoldDB" id="A0A852USX9"/>
<organism evidence="1 2">
    <name type="scientific">Streptosporangium sandarakinum</name>
    <dbReference type="NCBI Taxonomy" id="1260955"/>
    <lineage>
        <taxon>Bacteria</taxon>
        <taxon>Bacillati</taxon>
        <taxon>Actinomycetota</taxon>
        <taxon>Actinomycetes</taxon>
        <taxon>Streptosporangiales</taxon>
        <taxon>Streptosporangiaceae</taxon>
        <taxon>Streptosporangium</taxon>
    </lineage>
</organism>
<proteinExistence type="predicted"/>
<dbReference type="Pfam" id="PF07388">
    <property type="entry name" value="A-2_8-polyST"/>
    <property type="match status" value="1"/>
</dbReference>
<reference evidence="1 2" key="1">
    <citation type="submission" date="2020-07" db="EMBL/GenBank/DDBJ databases">
        <title>Sequencing the genomes of 1000 actinobacteria strains.</title>
        <authorList>
            <person name="Klenk H.-P."/>
        </authorList>
    </citation>
    <scope>NUCLEOTIDE SEQUENCE [LARGE SCALE GENOMIC DNA]</scope>
    <source>
        <strain evidence="1 2">DSM 45763</strain>
    </source>
</reference>